<dbReference type="RefSeq" id="WP_166846710.1">
    <property type="nucleotide sequence ID" value="NZ_JAAONY010000002.1"/>
</dbReference>
<protein>
    <submittedName>
        <fullName evidence="1">Ribosomal 50S subunit-recycling heat shock protein</fullName>
    </submittedName>
</protein>
<dbReference type="Proteomes" id="UP000528457">
    <property type="component" value="Unassembled WGS sequence"/>
</dbReference>
<keyword evidence="2" id="KW-1185">Reference proteome</keyword>
<organism evidence="1 2">
    <name type="scientific">Pseudoteredinibacter isoporae</name>
    <dbReference type="NCBI Taxonomy" id="570281"/>
    <lineage>
        <taxon>Bacteria</taxon>
        <taxon>Pseudomonadati</taxon>
        <taxon>Pseudomonadota</taxon>
        <taxon>Gammaproteobacteria</taxon>
        <taxon>Cellvibrionales</taxon>
        <taxon>Cellvibrionaceae</taxon>
        <taxon>Pseudoteredinibacter</taxon>
    </lineage>
</organism>
<accession>A0A7X0JVC7</accession>
<keyword evidence="1" id="KW-0346">Stress response</keyword>
<dbReference type="InParanoid" id="A0A7X0JVC7"/>
<dbReference type="AlphaFoldDB" id="A0A7X0JVC7"/>
<dbReference type="EMBL" id="JACHHT010000002">
    <property type="protein sequence ID" value="MBB6522115.1"/>
    <property type="molecule type" value="Genomic_DNA"/>
</dbReference>
<proteinExistence type="predicted"/>
<evidence type="ECO:0000313" key="1">
    <source>
        <dbReference type="EMBL" id="MBB6522115.1"/>
    </source>
</evidence>
<sequence>METIKPTARSLDSGRNAKHLSSYLSRHLLLCLTSILMLAGCSEQRPDLDNPITFQQDSLRFSYPGNWKIIENRKDEHIWYINLESPGTAVITINIFDEVDTISTEEYAETVMAELESTFEGFIHVDKKSVAHRKTKAGDEIKIVSYYYTLDIATIKVPHLQRHRKITSDSQSLYMMTQTPIEDKALTSPGFKLINSSISLANQN</sequence>
<name>A0A7X0JVC7_9GAMM</name>
<gene>
    <name evidence="1" type="ORF">HNR48_002400</name>
</gene>
<evidence type="ECO:0000313" key="2">
    <source>
        <dbReference type="Proteomes" id="UP000528457"/>
    </source>
</evidence>
<reference evidence="1 2" key="1">
    <citation type="submission" date="2020-08" db="EMBL/GenBank/DDBJ databases">
        <title>Genomic Encyclopedia of Type Strains, Phase IV (KMG-IV): sequencing the most valuable type-strain genomes for metagenomic binning, comparative biology and taxonomic classification.</title>
        <authorList>
            <person name="Goeker M."/>
        </authorList>
    </citation>
    <scope>NUCLEOTIDE SEQUENCE [LARGE SCALE GENOMIC DNA]</scope>
    <source>
        <strain evidence="1 2">DSM 22368</strain>
    </source>
</reference>
<comment type="caution">
    <text evidence="1">The sequence shown here is derived from an EMBL/GenBank/DDBJ whole genome shotgun (WGS) entry which is preliminary data.</text>
</comment>